<evidence type="ECO:0000313" key="5">
    <source>
        <dbReference type="EMBL" id="BBO32182.1"/>
    </source>
</evidence>
<dbReference type="PANTHER" id="PTHR30258">
    <property type="entry name" value="TYPE II SECRETION SYSTEM PROTEIN GSPE-RELATED"/>
    <property type="match status" value="1"/>
</dbReference>
<reference evidence="6" key="1">
    <citation type="submission" date="2019-10" db="EMBL/GenBank/DDBJ databases">
        <title>Lacipirellula parvula gen. nov., sp. nov., representing a lineage of planctomycetes widespread in freshwater anoxic habitats, and description of the family Lacipirellulaceae.</title>
        <authorList>
            <person name="Dedysh S.N."/>
            <person name="Kulichevskaya I.S."/>
            <person name="Beletsky A.V."/>
            <person name="Rakitin A.L."/>
            <person name="Mardanov A.V."/>
            <person name="Ivanova A.A."/>
            <person name="Saltykova V.X."/>
            <person name="Rijpstra W.I.C."/>
            <person name="Sinninghe Damste J.S."/>
            <person name="Ravin N.V."/>
        </authorList>
    </citation>
    <scope>NUCLEOTIDE SEQUENCE [LARGE SCALE GENOMIC DNA]</scope>
    <source>
        <strain evidence="6">PX69</strain>
    </source>
</reference>
<protein>
    <submittedName>
        <fullName evidence="5">General secretion pathway protein E</fullName>
    </submittedName>
</protein>
<dbReference type="GO" id="GO:0005886">
    <property type="term" value="C:plasma membrane"/>
    <property type="evidence" value="ECO:0007669"/>
    <property type="project" value="TreeGrafter"/>
</dbReference>
<evidence type="ECO:0000313" key="6">
    <source>
        <dbReference type="Proteomes" id="UP000326837"/>
    </source>
</evidence>
<name>A0A5K7X8I0_9BACT</name>
<gene>
    <name evidence="5" type="ORF">PLANPX_1794</name>
</gene>
<dbReference type="Gene3D" id="3.40.50.300">
    <property type="entry name" value="P-loop containing nucleotide triphosphate hydrolases"/>
    <property type="match status" value="1"/>
</dbReference>
<dbReference type="FunFam" id="3.30.450.90:FF:000001">
    <property type="entry name" value="Type II secretion system ATPase GspE"/>
    <property type="match status" value="1"/>
</dbReference>
<dbReference type="SMART" id="SM00382">
    <property type="entry name" value="AAA"/>
    <property type="match status" value="1"/>
</dbReference>
<dbReference type="FunFam" id="3.30.300.160:FF:000002">
    <property type="entry name" value="Type II secretion system protein E"/>
    <property type="match status" value="1"/>
</dbReference>
<dbReference type="InterPro" id="IPR007831">
    <property type="entry name" value="T2SS_GspE_N"/>
</dbReference>
<dbReference type="PANTHER" id="PTHR30258:SF1">
    <property type="entry name" value="PROTEIN TRANSPORT PROTEIN HOFB HOMOLOG"/>
    <property type="match status" value="1"/>
</dbReference>
<keyword evidence="3" id="KW-0067">ATP-binding</keyword>
<dbReference type="SUPFAM" id="SSF52540">
    <property type="entry name" value="P-loop containing nucleoside triphosphate hydrolases"/>
    <property type="match status" value="1"/>
</dbReference>
<dbReference type="AlphaFoldDB" id="A0A5K7X8I0"/>
<comment type="similarity">
    <text evidence="1">Belongs to the GSP E family.</text>
</comment>
<dbReference type="Proteomes" id="UP000326837">
    <property type="component" value="Chromosome"/>
</dbReference>
<dbReference type="Gene3D" id="3.30.450.90">
    <property type="match status" value="1"/>
</dbReference>
<accession>A0A5K7X8I0</accession>
<dbReference type="InterPro" id="IPR037257">
    <property type="entry name" value="T2SS_E_N_sf"/>
</dbReference>
<dbReference type="Gene3D" id="3.30.300.160">
    <property type="entry name" value="Type II secretion system, protein E, N-terminal domain"/>
    <property type="match status" value="1"/>
</dbReference>
<evidence type="ECO:0000259" key="4">
    <source>
        <dbReference type="SMART" id="SM00382"/>
    </source>
</evidence>
<evidence type="ECO:0000256" key="1">
    <source>
        <dbReference type="ARBA" id="ARBA00006611"/>
    </source>
</evidence>
<keyword evidence="6" id="KW-1185">Reference proteome</keyword>
<dbReference type="GO" id="GO:0005524">
    <property type="term" value="F:ATP binding"/>
    <property type="evidence" value="ECO:0007669"/>
    <property type="project" value="UniProtKB-KW"/>
</dbReference>
<evidence type="ECO:0000256" key="3">
    <source>
        <dbReference type="ARBA" id="ARBA00022840"/>
    </source>
</evidence>
<organism evidence="5 6">
    <name type="scientific">Lacipirellula parvula</name>
    <dbReference type="NCBI Taxonomy" id="2650471"/>
    <lineage>
        <taxon>Bacteria</taxon>
        <taxon>Pseudomonadati</taxon>
        <taxon>Planctomycetota</taxon>
        <taxon>Planctomycetia</taxon>
        <taxon>Pirellulales</taxon>
        <taxon>Lacipirellulaceae</taxon>
        <taxon>Lacipirellula</taxon>
    </lineage>
</organism>
<evidence type="ECO:0000256" key="2">
    <source>
        <dbReference type="ARBA" id="ARBA00022741"/>
    </source>
</evidence>
<feature type="domain" description="AAA+ ATPase" evidence="4">
    <location>
        <begin position="316"/>
        <end position="437"/>
    </location>
</feature>
<dbReference type="EMBL" id="AP021861">
    <property type="protein sequence ID" value="BBO32182.1"/>
    <property type="molecule type" value="Genomic_DNA"/>
</dbReference>
<dbReference type="FunFam" id="3.40.50.300:FF:000398">
    <property type="entry name" value="Type IV pilus assembly ATPase PilB"/>
    <property type="match status" value="1"/>
</dbReference>
<dbReference type="CDD" id="cd01129">
    <property type="entry name" value="PulE-GspE-like"/>
    <property type="match status" value="1"/>
</dbReference>
<dbReference type="InterPro" id="IPR027417">
    <property type="entry name" value="P-loop_NTPase"/>
</dbReference>
<sequence>MADRFGDFLIKKGIIGPEQLQEAETVAKSRRLKLQDAIVQLGYANGEQIAKSLAKLHGYEYYDLNNVPIPPAVVELVPESVARENAVIPFSEENGALKVLVSDPQDFETFDKLQFILNRKIEIGVSTKESILEAINRNYGQVDGESADSMLQEFTDTAIDFTETEDDTASDSDDVVDETSAPIVRLVQLMIGEAVQLRASDIHVEPFEDRVRIRYRIDGMLVERDSPPRRLLGALLSRIKILAKMDIAERRRCQDGRIKITAGGKELDLRVSMLPTNHGQSCVMRLLDKDNIKVGVRQLGLSEKDFKTFKNLIRRPNGILLVTGPTGSGKTTTLYAAMNELNRPDRKIITAEDPVEYYLPGVNQVEVRHNIGLDFAKIIKAMLRQAPNVILVGEMRDHETASMGIQASLTGHLVFSTLHTNDAPGAITRMVDIGVPAYLVAGSVVGVMAQRLVRVNCAKCKQPFTPSQAQLDIAGITPEQVAGATFMKGVGCSHCGKSGYRGRIGIYELMTMTSKVRELSFQGASTLEIRKAAVKQGMTTLYDDGILKTLQGITTLEEVFRVSKREQTT</sequence>
<keyword evidence="2" id="KW-0547">Nucleotide-binding</keyword>
<dbReference type="Pfam" id="PF05157">
    <property type="entry name" value="MshEN"/>
    <property type="match status" value="1"/>
</dbReference>
<dbReference type="InterPro" id="IPR001482">
    <property type="entry name" value="T2SS/T4SS_dom"/>
</dbReference>
<dbReference type="GO" id="GO:0016887">
    <property type="term" value="F:ATP hydrolysis activity"/>
    <property type="evidence" value="ECO:0007669"/>
    <property type="project" value="TreeGrafter"/>
</dbReference>
<dbReference type="InterPro" id="IPR003593">
    <property type="entry name" value="AAA+_ATPase"/>
</dbReference>
<dbReference type="SUPFAM" id="SSF160246">
    <property type="entry name" value="EspE N-terminal domain-like"/>
    <property type="match status" value="1"/>
</dbReference>
<dbReference type="RefSeq" id="WP_152098190.1">
    <property type="nucleotide sequence ID" value="NZ_AP021861.1"/>
</dbReference>
<proteinExistence type="inferred from homology"/>
<dbReference type="KEGG" id="lpav:PLANPX_1794"/>
<dbReference type="Pfam" id="PF00437">
    <property type="entry name" value="T2SSE"/>
    <property type="match status" value="1"/>
</dbReference>